<sequence>MENKGSLEERIAAWRTYLLRRQALYSVDVEELEDHLRTQVETLRDAGLDEDEAFLVTVKRLGDLDSLTREFAREYSERLWKQLVISPDDGGSSPAARRNATAAVFLAIAAAIAIKLPELFGLEIADANASFYARNLSLFVLPFLAGYFAWKRGIGLTGWCLLALTFIAAGVIVNILPFVPDSHTEVLTVIHLPIALWLAVGYAYTGGRWRDHDQRMNYVRFSGEWFIYYTLIALGGGVLIGSTFFIFSAIDLNAEPLVTGWIVPCGAVGAVLISAWLVESKQSVIENMAPVLTRLFTPLFAGLLLVFVGTMIWTGNAIDVGRDVLIGFDLLLVLVLGLLLYSISARDPEAPPGLSDWLRLVLVLCALLVDALALWAISARISEFGFSPNKTAALGENIILLVNLGWSAALYALFLARRAPFARLERWQTAYVPVYAIWAWIVAALFPIFFHYR</sequence>
<evidence type="ECO:0008006" key="3">
    <source>
        <dbReference type="Google" id="ProtNLM"/>
    </source>
</evidence>
<feature type="transmembrane region" description="Helical" evidence="1">
    <location>
        <begin position="261"/>
        <end position="279"/>
    </location>
</feature>
<keyword evidence="1" id="KW-0812">Transmembrane</keyword>
<feature type="transmembrane region" description="Helical" evidence="1">
    <location>
        <begin position="291"/>
        <end position="313"/>
    </location>
</feature>
<feature type="transmembrane region" description="Helical" evidence="1">
    <location>
        <begin position="398"/>
        <end position="416"/>
    </location>
</feature>
<dbReference type="EMBL" id="DSEC01000002">
    <property type="protein sequence ID" value="HER42829.1"/>
    <property type="molecule type" value="Genomic_DNA"/>
</dbReference>
<feature type="transmembrane region" description="Helical" evidence="1">
    <location>
        <begin position="186"/>
        <end position="205"/>
    </location>
</feature>
<feature type="transmembrane region" description="Helical" evidence="1">
    <location>
        <begin position="428"/>
        <end position="450"/>
    </location>
</feature>
<feature type="transmembrane region" description="Helical" evidence="1">
    <location>
        <begin position="100"/>
        <end position="120"/>
    </location>
</feature>
<dbReference type="InterPro" id="IPR047928">
    <property type="entry name" value="Perm_prefix_1"/>
</dbReference>
<feature type="transmembrane region" description="Helical" evidence="1">
    <location>
        <begin position="159"/>
        <end position="180"/>
    </location>
</feature>
<feature type="transmembrane region" description="Helical" evidence="1">
    <location>
        <begin position="226"/>
        <end position="249"/>
    </location>
</feature>
<reference evidence="2" key="1">
    <citation type="journal article" date="2020" name="mSystems">
        <title>Genome- and Community-Level Interaction Insights into Carbon Utilization and Element Cycling Functions of Hydrothermarchaeota in Hydrothermal Sediment.</title>
        <authorList>
            <person name="Zhou Z."/>
            <person name="Liu Y."/>
            <person name="Xu W."/>
            <person name="Pan J."/>
            <person name="Luo Z.H."/>
            <person name="Li M."/>
        </authorList>
    </citation>
    <scope>NUCLEOTIDE SEQUENCE [LARGE SCALE GENOMIC DNA]</scope>
    <source>
        <strain evidence="2">SpSt-1233</strain>
    </source>
</reference>
<dbReference type="NCBIfam" id="NF038403">
    <property type="entry name" value="perm_prefix_1"/>
    <property type="match status" value="1"/>
</dbReference>
<dbReference type="AlphaFoldDB" id="A0A7V2F2U5"/>
<organism evidence="2">
    <name type="scientific">Eiseniibacteriota bacterium</name>
    <dbReference type="NCBI Taxonomy" id="2212470"/>
    <lineage>
        <taxon>Bacteria</taxon>
        <taxon>Candidatus Eiseniibacteriota</taxon>
    </lineage>
</organism>
<dbReference type="Proteomes" id="UP000886069">
    <property type="component" value="Unassembled WGS sequence"/>
</dbReference>
<feature type="transmembrane region" description="Helical" evidence="1">
    <location>
        <begin position="132"/>
        <end position="150"/>
    </location>
</feature>
<feature type="transmembrane region" description="Helical" evidence="1">
    <location>
        <begin position="357"/>
        <end position="378"/>
    </location>
</feature>
<keyword evidence="1" id="KW-0472">Membrane</keyword>
<proteinExistence type="predicted"/>
<name>A0A7V2F2U5_UNCEI</name>
<protein>
    <recommendedName>
        <fullName evidence="3">DUF4153 domain-containing protein</fullName>
    </recommendedName>
</protein>
<accession>A0A7V2F2U5</accession>
<evidence type="ECO:0000256" key="1">
    <source>
        <dbReference type="SAM" id="Phobius"/>
    </source>
</evidence>
<comment type="caution">
    <text evidence="2">The sequence shown here is derived from an EMBL/GenBank/DDBJ whole genome shotgun (WGS) entry which is preliminary data.</text>
</comment>
<gene>
    <name evidence="2" type="ORF">ENO08_00015</name>
</gene>
<keyword evidence="1" id="KW-1133">Transmembrane helix</keyword>
<feature type="transmembrane region" description="Helical" evidence="1">
    <location>
        <begin position="325"/>
        <end position="345"/>
    </location>
</feature>
<evidence type="ECO:0000313" key="2">
    <source>
        <dbReference type="EMBL" id="HER42829.1"/>
    </source>
</evidence>